<dbReference type="Proteomes" id="UP000028924">
    <property type="component" value="Unassembled WGS sequence"/>
</dbReference>
<evidence type="ECO:0000313" key="3">
    <source>
        <dbReference type="Proteomes" id="UP000028924"/>
    </source>
</evidence>
<reference evidence="2 3" key="1">
    <citation type="journal article" date="2014" name="BMC Genomics">
        <title>Oil accumulation mechanisms of the oleaginous microalga Chlorella protothecoides revealed through its genome, transcriptomes, and proteomes.</title>
        <authorList>
            <person name="Gao C."/>
            <person name="Wang Y."/>
            <person name="Shen Y."/>
            <person name="Yan D."/>
            <person name="He X."/>
            <person name="Dai J."/>
            <person name="Wu Q."/>
        </authorList>
    </citation>
    <scope>NUCLEOTIDE SEQUENCE [LARGE SCALE GENOMIC DNA]</scope>
    <source>
        <strain evidence="2 3">0710</strain>
    </source>
</reference>
<sequence>MAACRCACCRLPSVSPVRPRHAHKSSRRGCPAACGAWRPAGAEMGSPPVAQPPPRPQRHRG</sequence>
<dbReference type="GeneID" id="23618200"/>
<evidence type="ECO:0000256" key="1">
    <source>
        <dbReference type="SAM" id="MobiDB-lite"/>
    </source>
</evidence>
<organism evidence="2 3">
    <name type="scientific">Auxenochlorella protothecoides</name>
    <name type="common">Green microalga</name>
    <name type="synonym">Chlorella protothecoides</name>
    <dbReference type="NCBI Taxonomy" id="3075"/>
    <lineage>
        <taxon>Eukaryota</taxon>
        <taxon>Viridiplantae</taxon>
        <taxon>Chlorophyta</taxon>
        <taxon>core chlorophytes</taxon>
        <taxon>Trebouxiophyceae</taxon>
        <taxon>Chlorellales</taxon>
        <taxon>Chlorellaceae</taxon>
        <taxon>Auxenochlorella</taxon>
    </lineage>
</organism>
<dbReference type="RefSeq" id="XP_011396719.1">
    <property type="nucleotide sequence ID" value="XM_011398417.1"/>
</dbReference>
<dbReference type="AlphaFoldDB" id="A0A087SDN7"/>
<feature type="region of interest" description="Disordered" evidence="1">
    <location>
        <begin position="41"/>
        <end position="61"/>
    </location>
</feature>
<keyword evidence="3" id="KW-1185">Reference proteome</keyword>
<dbReference type="KEGG" id="apro:F751_6809"/>
<gene>
    <name evidence="2" type="ORF">F751_6809</name>
</gene>
<dbReference type="EMBL" id="KL662101">
    <property type="protein sequence ID" value="KFM23841.1"/>
    <property type="molecule type" value="Genomic_DNA"/>
</dbReference>
<proteinExistence type="predicted"/>
<name>A0A087SDN7_AUXPR</name>
<protein>
    <submittedName>
        <fullName evidence="2">Uncharacterized protein</fullName>
    </submittedName>
</protein>
<accession>A0A087SDN7</accession>
<evidence type="ECO:0000313" key="2">
    <source>
        <dbReference type="EMBL" id="KFM23841.1"/>
    </source>
</evidence>